<dbReference type="Proteomes" id="UP000230750">
    <property type="component" value="Unassembled WGS sequence"/>
</dbReference>
<comment type="caution">
    <text evidence="2">The sequence shown here is derived from an EMBL/GenBank/DDBJ whole genome shotgun (WGS) entry which is preliminary data.</text>
</comment>
<feature type="compositionally biased region" description="Acidic residues" evidence="1">
    <location>
        <begin position="189"/>
        <end position="201"/>
    </location>
</feature>
<feature type="compositionally biased region" description="Basic and acidic residues" evidence="1">
    <location>
        <begin position="732"/>
        <end position="743"/>
    </location>
</feature>
<dbReference type="OrthoDB" id="6288272at2759"/>
<protein>
    <submittedName>
        <fullName evidence="2">Uncharacterized protein</fullName>
    </submittedName>
</protein>
<organism evidence="2 3">
    <name type="scientific">Stichopus japonicus</name>
    <name type="common">Sea cucumber</name>
    <dbReference type="NCBI Taxonomy" id="307972"/>
    <lineage>
        <taxon>Eukaryota</taxon>
        <taxon>Metazoa</taxon>
        <taxon>Echinodermata</taxon>
        <taxon>Eleutherozoa</taxon>
        <taxon>Echinozoa</taxon>
        <taxon>Holothuroidea</taxon>
        <taxon>Aspidochirotacea</taxon>
        <taxon>Aspidochirotida</taxon>
        <taxon>Stichopodidae</taxon>
        <taxon>Apostichopus</taxon>
    </lineage>
</organism>
<feature type="region of interest" description="Disordered" evidence="1">
    <location>
        <begin position="122"/>
        <end position="150"/>
    </location>
</feature>
<feature type="compositionally biased region" description="Low complexity" evidence="1">
    <location>
        <begin position="125"/>
        <end position="144"/>
    </location>
</feature>
<feature type="region of interest" description="Disordered" evidence="1">
    <location>
        <begin position="165"/>
        <end position="216"/>
    </location>
</feature>
<feature type="compositionally biased region" description="Basic and acidic residues" evidence="1">
    <location>
        <begin position="764"/>
        <end position="778"/>
    </location>
</feature>
<accession>A0A2G8JMC2</accession>
<feature type="region of interest" description="Disordered" evidence="1">
    <location>
        <begin position="646"/>
        <end position="798"/>
    </location>
</feature>
<dbReference type="EMBL" id="MRZV01001595">
    <property type="protein sequence ID" value="PIK36916.1"/>
    <property type="molecule type" value="Genomic_DNA"/>
</dbReference>
<evidence type="ECO:0000256" key="1">
    <source>
        <dbReference type="SAM" id="MobiDB-lite"/>
    </source>
</evidence>
<gene>
    <name evidence="2" type="ORF">BSL78_26250</name>
</gene>
<feature type="region of interest" description="Disordered" evidence="1">
    <location>
        <begin position="453"/>
        <end position="481"/>
    </location>
</feature>
<reference evidence="2 3" key="1">
    <citation type="journal article" date="2017" name="PLoS Biol.">
        <title>The sea cucumber genome provides insights into morphological evolution and visceral regeneration.</title>
        <authorList>
            <person name="Zhang X."/>
            <person name="Sun L."/>
            <person name="Yuan J."/>
            <person name="Sun Y."/>
            <person name="Gao Y."/>
            <person name="Zhang L."/>
            <person name="Li S."/>
            <person name="Dai H."/>
            <person name="Hamel J.F."/>
            <person name="Liu C."/>
            <person name="Yu Y."/>
            <person name="Liu S."/>
            <person name="Lin W."/>
            <person name="Guo K."/>
            <person name="Jin S."/>
            <person name="Xu P."/>
            <person name="Storey K.B."/>
            <person name="Huan P."/>
            <person name="Zhang T."/>
            <person name="Zhou Y."/>
            <person name="Zhang J."/>
            <person name="Lin C."/>
            <person name="Li X."/>
            <person name="Xing L."/>
            <person name="Huo D."/>
            <person name="Sun M."/>
            <person name="Wang L."/>
            <person name="Mercier A."/>
            <person name="Li F."/>
            <person name="Yang H."/>
            <person name="Xiang J."/>
        </authorList>
    </citation>
    <scope>NUCLEOTIDE SEQUENCE [LARGE SCALE GENOMIC DNA]</scope>
    <source>
        <strain evidence="2">Shaxun</strain>
        <tissue evidence="2">Muscle</tissue>
    </source>
</reference>
<feature type="compositionally biased region" description="Polar residues" evidence="1">
    <location>
        <begin position="528"/>
        <end position="557"/>
    </location>
</feature>
<dbReference type="AlphaFoldDB" id="A0A2G8JMC2"/>
<feature type="compositionally biased region" description="Polar residues" evidence="1">
    <location>
        <begin position="176"/>
        <end position="186"/>
    </location>
</feature>
<proteinExistence type="predicted"/>
<sequence length="798" mass="88266">MNLLMNPRNQSHHRKLRTSERTIKEGHPAPVRSQLLQVCTDQRWEYSIKRSKELERTAVLYRGIWRAFYRLHQQTSDSQEIHGSVRKTVQRVGRCKTVSAVVIRCEFIVPCLKSLPNLDHHGDDGSSNGRLSPSPSSTGGSQTSVPGMEVDASGCEMGVEQVTDHKETTVEDEEQQTPVEESTNNDAIPGDDTDERTEEETGSNQLPAPTGVTDPVARHSFVDEEIYGDGDLPDEKKYQLKKIEISIPAVGDEGSSIASQANLQKWHEYQQSHSSLHSNIAVATNDPGDFQSDGMMVEMPELITNQVIAEFAERTGPANIQGQSHYDQSQSLEDFYKASEKFSPTVNPKKPILKKQPSDQADQSKRKVSDISDDRTGDLKARYVAQQDQKALNLESVVDLAGSVSDQMVLEKESQQELVEPRLRHRAPAGQIPPPRPHTALGHSSMTHIMIPDGRARTSPASTPRSSRDSKESPRTAGFEDTLHGYALNPHYDVHFRRRQRPLTAPTQIPHAVQRTPIRPDSTRYRSKSASPRSSLRTAGSTSAGGRPWTSSSNKYTEWTSIKPTRNKIRVPGAASHSSTTIHPLTISAMMSVRHLGGTSLKFRESLTPRASRYWNNEDIPDDLPPNLEFMSISRPVTVYEGKLKDESNDIMEPSSESKNPDTAQPEEFPDWKSPHDSIEGLVQLGRARSERGAGDADSQDGGSLGGSSGRGLSPEPADLSDVEDEMTGFTPRERVTDWTPREDGEEEGKDEERGSEVASGGTKPDDVKMSEDLTKEDLENEVNGGLENVPRDDSRPG</sequence>
<evidence type="ECO:0000313" key="2">
    <source>
        <dbReference type="EMBL" id="PIK36916.1"/>
    </source>
</evidence>
<feature type="region of interest" description="Disordered" evidence="1">
    <location>
        <begin position="503"/>
        <end position="557"/>
    </location>
</feature>
<feature type="compositionally biased region" description="Basic and acidic residues" evidence="1">
    <location>
        <begin position="670"/>
        <end position="679"/>
    </location>
</feature>
<name>A0A2G8JMC2_STIJA</name>
<keyword evidence="3" id="KW-1185">Reference proteome</keyword>
<evidence type="ECO:0000313" key="3">
    <source>
        <dbReference type="Proteomes" id="UP000230750"/>
    </source>
</evidence>
<feature type="compositionally biased region" description="Basic and acidic residues" evidence="1">
    <location>
        <begin position="362"/>
        <end position="374"/>
    </location>
</feature>
<feature type="region of interest" description="Disordered" evidence="1">
    <location>
        <begin position="342"/>
        <end position="374"/>
    </location>
</feature>